<dbReference type="PROSITE" id="PS51173">
    <property type="entry name" value="CBM2"/>
    <property type="match status" value="1"/>
</dbReference>
<proteinExistence type="predicted"/>
<keyword evidence="4" id="KW-1185">Reference proteome</keyword>
<gene>
    <name evidence="3" type="ORF">GF068_09555</name>
</gene>
<dbReference type="InterPro" id="IPR013036">
    <property type="entry name" value="DUF1587"/>
</dbReference>
<dbReference type="RefSeq" id="WP_153818999.1">
    <property type="nucleotide sequence ID" value="NZ_WJIE01000002.1"/>
</dbReference>
<dbReference type="Proteomes" id="UP000440224">
    <property type="component" value="Unassembled WGS sequence"/>
</dbReference>
<dbReference type="AlphaFoldDB" id="A0A6N7PJ83"/>
<comment type="caution">
    <text evidence="3">The sequence shown here is derived from an EMBL/GenBank/DDBJ whole genome shotgun (WGS) entry which is preliminary data.</text>
</comment>
<dbReference type="InterPro" id="IPR013042">
    <property type="entry name" value="DUF1592"/>
</dbReference>
<dbReference type="SUPFAM" id="SSF49384">
    <property type="entry name" value="Carbohydrate-binding domain"/>
    <property type="match status" value="1"/>
</dbReference>
<sequence length="797" mass="84155">MKPQSKNVGAMAMLRKVFRSNSLRITGALALTAAFAGCLGEEDGKGGVPGVVGCPDDLAFFQNNVYEPLLEKKCFVCHSETGMAGGSRLVLAPRGEPGALEKNLEVARALAVDQKGGLSALLSRPSGQHPNGHPGGTIFEPGTPEYATLSLFVTRTTRGEGCAAPSAACTTVQPGPRVLRRLTRSEYDATIRDLVGIPSEWGASFVPDIVIGGFDNNEDALRVSPLFADQVRRAAEEIATLALTNPSSVLPCDPVADGPEACAETFIETFGKRAFRRPLGADDTTRYLALYQTIATKEGFSEGIEAVIAAMLQSPHFLYRTELGDASLAAEDGRVRLTPHEIATELSYMLWGTMPDAELFAAADANTLATPEQIEAQAKRLLQDPRSDEILERFAVAWLELDRIEAAPKDAATYPQWNAELRASMIEETRLFVRHVIRNGEGTIAELLDAPYTFTSPKLAAYYGLPAPADAQDENDFGLVDLAGSGRAGILTHGSVLATHGKPAGSSPVHRGKLVRERLLCQPLPPPPPGVVAEPPPIDPTKSTRERYAAHTTVPLCKSCHDLVDPIGFAFEHFDGIGRYRADEGGLPIDASGEILSAPSTTGTFEGAPALASVLAGSADVQGCYARSWLRYAYGQLDEGRLACLSSQVADDFQNGNLRVLDLLVALTRTSHFTERVADPPEPGVDPGAGAGGAGGDPTGSGGAGAGGGDPGPTLPYAVATTVDSDWGGGYQLTVQVTNIGKEPLTWSIPMNVDGTIANIWNASYTVTDGTTHFVGAEHNAVLAPGQATSFGFVANR</sequence>
<dbReference type="GO" id="GO:0030247">
    <property type="term" value="F:polysaccharide binding"/>
    <property type="evidence" value="ECO:0007669"/>
    <property type="project" value="UniProtKB-UniRule"/>
</dbReference>
<dbReference type="GO" id="GO:0004553">
    <property type="term" value="F:hydrolase activity, hydrolyzing O-glycosyl compounds"/>
    <property type="evidence" value="ECO:0007669"/>
    <property type="project" value="InterPro"/>
</dbReference>
<dbReference type="InterPro" id="IPR011478">
    <property type="entry name" value="DUF1585"/>
</dbReference>
<protein>
    <submittedName>
        <fullName evidence="3">DUF1592 domain-containing protein</fullName>
    </submittedName>
</protein>
<dbReference type="Pfam" id="PF07627">
    <property type="entry name" value="PSCyt3"/>
    <property type="match status" value="1"/>
</dbReference>
<dbReference type="InterPro" id="IPR012291">
    <property type="entry name" value="CBM2_carb-bd_dom_sf"/>
</dbReference>
<dbReference type="GO" id="GO:0005975">
    <property type="term" value="P:carbohydrate metabolic process"/>
    <property type="evidence" value="ECO:0007669"/>
    <property type="project" value="InterPro"/>
</dbReference>
<organism evidence="3 4">
    <name type="scientific">Polyangium spumosum</name>
    <dbReference type="NCBI Taxonomy" id="889282"/>
    <lineage>
        <taxon>Bacteria</taxon>
        <taxon>Pseudomonadati</taxon>
        <taxon>Myxococcota</taxon>
        <taxon>Polyangia</taxon>
        <taxon>Polyangiales</taxon>
        <taxon>Polyangiaceae</taxon>
        <taxon>Polyangium</taxon>
    </lineage>
</organism>
<dbReference type="InterPro" id="IPR001919">
    <property type="entry name" value="CBD2"/>
</dbReference>
<dbReference type="SMART" id="SM00637">
    <property type="entry name" value="CBD_II"/>
    <property type="match status" value="1"/>
</dbReference>
<evidence type="ECO:0000259" key="2">
    <source>
        <dbReference type="PROSITE" id="PS51173"/>
    </source>
</evidence>
<dbReference type="Pfam" id="PF07624">
    <property type="entry name" value="PSD2"/>
    <property type="match status" value="1"/>
</dbReference>
<dbReference type="Pfam" id="PF07637">
    <property type="entry name" value="PSD5"/>
    <property type="match status" value="1"/>
</dbReference>
<name>A0A6N7PJ83_9BACT</name>
<dbReference type="Gene3D" id="2.60.40.290">
    <property type="match status" value="1"/>
</dbReference>
<reference evidence="3 4" key="1">
    <citation type="submission" date="2019-10" db="EMBL/GenBank/DDBJ databases">
        <title>A soil myxobacterium in the family Polyangiaceae.</title>
        <authorList>
            <person name="Li Y."/>
            <person name="Wang J."/>
        </authorList>
    </citation>
    <scope>NUCLEOTIDE SEQUENCE [LARGE SCALE GENOMIC DNA]</scope>
    <source>
        <strain evidence="3 4">DSM 14734</strain>
    </source>
</reference>
<feature type="region of interest" description="Disordered" evidence="1">
    <location>
        <begin position="674"/>
        <end position="716"/>
    </location>
</feature>
<feature type="domain" description="CBM2" evidence="2">
    <location>
        <begin position="710"/>
        <end position="797"/>
    </location>
</feature>
<dbReference type="OrthoDB" id="127185at2"/>
<evidence type="ECO:0000313" key="4">
    <source>
        <dbReference type="Proteomes" id="UP000440224"/>
    </source>
</evidence>
<dbReference type="Pfam" id="PF00553">
    <property type="entry name" value="CBM_2"/>
    <property type="match status" value="1"/>
</dbReference>
<evidence type="ECO:0000256" key="1">
    <source>
        <dbReference type="SAM" id="MobiDB-lite"/>
    </source>
</evidence>
<dbReference type="InterPro" id="IPR008965">
    <property type="entry name" value="CBM2/CBM3_carb-bd_dom_sf"/>
</dbReference>
<dbReference type="Pfam" id="PF07626">
    <property type="entry name" value="PSD3"/>
    <property type="match status" value="1"/>
</dbReference>
<feature type="compositionally biased region" description="Gly residues" evidence="1">
    <location>
        <begin position="687"/>
        <end position="711"/>
    </location>
</feature>
<dbReference type="Pfam" id="PF07631">
    <property type="entry name" value="PSD4"/>
    <property type="match status" value="1"/>
</dbReference>
<evidence type="ECO:0000313" key="3">
    <source>
        <dbReference type="EMBL" id="MRG92172.1"/>
    </source>
</evidence>
<accession>A0A6N7PJ83</accession>
<dbReference type="InterPro" id="IPR013039">
    <property type="entry name" value="DUF1588"/>
</dbReference>
<dbReference type="EMBL" id="WJIE01000002">
    <property type="protein sequence ID" value="MRG92172.1"/>
    <property type="molecule type" value="Genomic_DNA"/>
</dbReference>
<dbReference type="InterPro" id="IPR013043">
    <property type="entry name" value="DUF1595"/>
</dbReference>